<dbReference type="Pfam" id="PF02195">
    <property type="entry name" value="ParB_N"/>
    <property type="match status" value="1"/>
</dbReference>
<keyword evidence="3" id="KW-1185">Reference proteome</keyword>
<dbReference type="InterPro" id="IPR003115">
    <property type="entry name" value="ParB_N"/>
</dbReference>
<dbReference type="Proteomes" id="UP000269374">
    <property type="component" value="Chromosome"/>
</dbReference>
<dbReference type="InterPro" id="IPR036086">
    <property type="entry name" value="ParB/Sulfiredoxin_sf"/>
</dbReference>
<dbReference type="GO" id="GO:0071453">
    <property type="term" value="P:cellular response to oxygen levels"/>
    <property type="evidence" value="ECO:0007669"/>
    <property type="project" value="TreeGrafter"/>
</dbReference>
<gene>
    <name evidence="2" type="ORF">D7I46_04975</name>
</gene>
<dbReference type="RefSeq" id="WP_120771889.1">
    <property type="nucleotide sequence ID" value="NZ_CP032627.1"/>
</dbReference>
<evidence type="ECO:0000259" key="1">
    <source>
        <dbReference type="Pfam" id="PF02195"/>
    </source>
</evidence>
<dbReference type="PANTHER" id="PTHR30083:SF1">
    <property type="entry name" value="TRANSCRIPTIONAL REGULATOR"/>
    <property type="match status" value="1"/>
</dbReference>
<organism evidence="2 3">
    <name type="scientific">Lactococcus allomyrinae</name>
    <dbReference type="NCBI Taxonomy" id="2419773"/>
    <lineage>
        <taxon>Bacteria</taxon>
        <taxon>Bacillati</taxon>
        <taxon>Bacillota</taxon>
        <taxon>Bacilli</taxon>
        <taxon>Lactobacillales</taxon>
        <taxon>Streptococcaceae</taxon>
        <taxon>Lactococcus</taxon>
    </lineage>
</organism>
<name>A0A387BPR4_9LACT</name>
<dbReference type="PANTHER" id="PTHR30083">
    <property type="entry name" value="TRANSCRIPTIONAL REGULATOR-RELATED"/>
    <property type="match status" value="1"/>
</dbReference>
<reference evidence="2 3" key="1">
    <citation type="submission" date="2018-09" db="EMBL/GenBank/DDBJ databases">
        <title>Genome sequencing of strain 1JSPR-7.</title>
        <authorList>
            <person name="Heo J."/>
            <person name="Kim S.-J."/>
            <person name="Kwon S.-W."/>
        </authorList>
    </citation>
    <scope>NUCLEOTIDE SEQUENCE [LARGE SCALE GENOMIC DNA]</scope>
    <source>
        <strain evidence="2 3">1JSPR-7</strain>
    </source>
</reference>
<dbReference type="OrthoDB" id="4536617at2"/>
<dbReference type="SUPFAM" id="SSF110849">
    <property type="entry name" value="ParB/Sulfiredoxin"/>
    <property type="match status" value="1"/>
</dbReference>
<protein>
    <submittedName>
        <fullName evidence="2">Chromosome partitioning protein ParB</fullName>
    </submittedName>
</protein>
<dbReference type="EMBL" id="CP032627">
    <property type="protein sequence ID" value="AYG00501.1"/>
    <property type="molecule type" value="Genomic_DNA"/>
</dbReference>
<dbReference type="CDD" id="cd16397">
    <property type="entry name" value="IbrB_like"/>
    <property type="match status" value="1"/>
</dbReference>
<dbReference type="KEGG" id="lact:D7I46_04975"/>
<dbReference type="Gene3D" id="3.90.1530.10">
    <property type="entry name" value="Conserved hypothetical protein from pyrococcus furiosus pfu- 392566-001, ParB domain"/>
    <property type="match status" value="1"/>
</dbReference>
<feature type="domain" description="ParB-like N-terminal" evidence="1">
    <location>
        <begin position="11"/>
        <end position="76"/>
    </location>
</feature>
<evidence type="ECO:0000313" key="2">
    <source>
        <dbReference type="EMBL" id="AYG00501.1"/>
    </source>
</evidence>
<accession>A0A387BPR4</accession>
<proteinExistence type="predicted"/>
<sequence>MGSDFISPAYQVIRVPFEKIRANAYNPNVTALPEMQLLERSILEDGYTMPIVCYYEKEEDIYEIVDGFHRYLVMKNSKIIADREQGCLPVSVIDRPLTDRIASTIRHNRARGTHSIELMTDIVRQLVESGMSDRWIMTHIGMDKEELLRLKQVSGLASLFGNAEFSRAWESEDEDEDEEY</sequence>
<dbReference type="AlphaFoldDB" id="A0A387BPR4"/>
<evidence type="ECO:0000313" key="3">
    <source>
        <dbReference type="Proteomes" id="UP000269374"/>
    </source>
</evidence>